<keyword evidence="4" id="KW-1185">Reference proteome</keyword>
<evidence type="ECO:0000256" key="2">
    <source>
        <dbReference type="SAM" id="Phobius"/>
    </source>
</evidence>
<proteinExistence type="predicted"/>
<accession>A0ABY7NE49</accession>
<gene>
    <name evidence="3" type="ORF">KIV56_05380</name>
</gene>
<dbReference type="RefSeq" id="WP_281535470.1">
    <property type="nucleotide sequence ID" value="NZ_CP075584.1"/>
</dbReference>
<keyword evidence="2" id="KW-0812">Transmembrane</keyword>
<feature type="compositionally biased region" description="Low complexity" evidence="1">
    <location>
        <begin position="71"/>
        <end position="83"/>
    </location>
</feature>
<keyword evidence="2" id="KW-1133">Transmembrane helix</keyword>
<reference evidence="3 4" key="1">
    <citation type="submission" date="2021-05" db="EMBL/GenBank/DDBJ databases">
        <authorList>
            <person name="Kumar R."/>
            <person name="Kumar A."/>
            <person name="Mukhia S."/>
        </authorList>
    </citation>
    <scope>NUCLEOTIDE SEQUENCE [LARGE SCALE GENOMIC DNA]</scope>
    <source>
        <strain evidence="3 4">ERMR7:08</strain>
    </source>
</reference>
<evidence type="ECO:0000256" key="1">
    <source>
        <dbReference type="SAM" id="MobiDB-lite"/>
    </source>
</evidence>
<name>A0ABY7NE49_9MICO</name>
<organism evidence="3 4">
    <name type="scientific">Cryobacterium breve</name>
    <dbReference type="NCBI Taxonomy" id="1259258"/>
    <lineage>
        <taxon>Bacteria</taxon>
        <taxon>Bacillati</taxon>
        <taxon>Actinomycetota</taxon>
        <taxon>Actinomycetes</taxon>
        <taxon>Micrococcales</taxon>
        <taxon>Microbacteriaceae</taxon>
        <taxon>Cryobacterium</taxon>
    </lineage>
</organism>
<feature type="transmembrane region" description="Helical" evidence="2">
    <location>
        <begin position="33"/>
        <end position="52"/>
    </location>
</feature>
<protein>
    <submittedName>
        <fullName evidence="3">Uncharacterized protein</fullName>
    </submittedName>
</protein>
<keyword evidence="2" id="KW-0472">Membrane</keyword>
<dbReference type="Proteomes" id="UP001212421">
    <property type="component" value="Chromosome"/>
</dbReference>
<feature type="region of interest" description="Disordered" evidence="1">
    <location>
        <begin position="63"/>
        <end position="83"/>
    </location>
</feature>
<dbReference type="EMBL" id="CP075584">
    <property type="protein sequence ID" value="WBM80779.1"/>
    <property type="molecule type" value="Genomic_DNA"/>
</dbReference>
<sequence>MPPHWDTDAPWFDHDRALPVAGYGNRMPRTGRVLFPAIFSFLVQVPATVVLARYGRDFGHAGHDLGGELGAPGPAGSSRSPSP</sequence>
<evidence type="ECO:0000313" key="3">
    <source>
        <dbReference type="EMBL" id="WBM80779.1"/>
    </source>
</evidence>
<evidence type="ECO:0000313" key="4">
    <source>
        <dbReference type="Proteomes" id="UP001212421"/>
    </source>
</evidence>